<name>A0A2M7UV54_9BACT</name>
<evidence type="ECO:0000256" key="3">
    <source>
        <dbReference type="ARBA" id="ARBA00022741"/>
    </source>
</evidence>
<evidence type="ECO:0000256" key="4">
    <source>
        <dbReference type="ARBA" id="ARBA00022801"/>
    </source>
</evidence>
<evidence type="ECO:0000313" key="9">
    <source>
        <dbReference type="Proteomes" id="UP000230081"/>
    </source>
</evidence>
<evidence type="ECO:0000313" key="8">
    <source>
        <dbReference type="EMBL" id="PIZ87879.1"/>
    </source>
</evidence>
<comment type="caution">
    <text evidence="8">The sequence shown here is derived from an EMBL/GenBank/DDBJ whole genome shotgun (WGS) entry which is preliminary data.</text>
</comment>
<dbReference type="Pfam" id="PF00293">
    <property type="entry name" value="NUDIX"/>
    <property type="match status" value="1"/>
</dbReference>
<evidence type="ECO:0000259" key="7">
    <source>
        <dbReference type="PROSITE" id="PS51462"/>
    </source>
</evidence>
<dbReference type="InterPro" id="IPR051325">
    <property type="entry name" value="Nudix_hydrolase_domain"/>
</dbReference>
<dbReference type="PANTHER" id="PTHR21340:SF0">
    <property type="entry name" value="BIS(5'-NUCLEOSYL)-TETRAPHOSPHATASE [ASYMMETRICAL]"/>
    <property type="match status" value="1"/>
</dbReference>
<dbReference type="GO" id="GO:0004081">
    <property type="term" value="F:bis(5'-nucleosyl)-tetraphosphatase (asymmetrical) activity"/>
    <property type="evidence" value="ECO:0007669"/>
    <property type="project" value="TreeGrafter"/>
</dbReference>
<dbReference type="InterPro" id="IPR015797">
    <property type="entry name" value="NUDIX_hydrolase-like_dom_sf"/>
</dbReference>
<dbReference type="AlphaFoldDB" id="A0A2M7UV54"/>
<evidence type="ECO:0000256" key="5">
    <source>
        <dbReference type="ARBA" id="ARBA00032644"/>
    </source>
</evidence>
<comment type="similarity">
    <text evidence="1 6">Belongs to the Nudix hydrolase family.</text>
</comment>
<evidence type="ECO:0000256" key="6">
    <source>
        <dbReference type="RuleBase" id="RU003476"/>
    </source>
</evidence>
<keyword evidence="3" id="KW-0547">Nucleotide-binding</keyword>
<keyword evidence="4 6" id="KW-0378">Hydrolase</keyword>
<dbReference type="PROSITE" id="PS00893">
    <property type="entry name" value="NUDIX_BOX"/>
    <property type="match status" value="1"/>
</dbReference>
<dbReference type="PROSITE" id="PS51462">
    <property type="entry name" value="NUDIX"/>
    <property type="match status" value="1"/>
</dbReference>
<dbReference type="Gene3D" id="3.90.79.10">
    <property type="entry name" value="Nucleoside Triphosphate Pyrophosphohydrolase"/>
    <property type="match status" value="1"/>
</dbReference>
<dbReference type="GO" id="GO:0006754">
    <property type="term" value="P:ATP biosynthetic process"/>
    <property type="evidence" value="ECO:0007669"/>
    <property type="project" value="TreeGrafter"/>
</dbReference>
<protein>
    <recommendedName>
        <fullName evidence="2">Bis(5'-nucleosyl)-tetraphosphatase [asymmetrical]</fullName>
    </recommendedName>
    <alternativeName>
        <fullName evidence="5">Diadenosine 5',5'''-P1,P4-tetraphosphate asymmetrical hydrolase</fullName>
    </alternativeName>
</protein>
<dbReference type="SUPFAM" id="SSF55811">
    <property type="entry name" value="Nudix"/>
    <property type="match status" value="1"/>
</dbReference>
<gene>
    <name evidence="8" type="ORF">COX91_03200</name>
</gene>
<evidence type="ECO:0000256" key="2">
    <source>
        <dbReference type="ARBA" id="ARBA00018911"/>
    </source>
</evidence>
<feature type="domain" description="Nudix hydrolase" evidence="7">
    <location>
        <begin position="2"/>
        <end position="139"/>
    </location>
</feature>
<dbReference type="GO" id="GO:0006167">
    <property type="term" value="P:AMP biosynthetic process"/>
    <property type="evidence" value="ECO:0007669"/>
    <property type="project" value="TreeGrafter"/>
</dbReference>
<dbReference type="InterPro" id="IPR000086">
    <property type="entry name" value="NUDIX_hydrolase_dom"/>
</dbReference>
<dbReference type="GO" id="GO:0000166">
    <property type="term" value="F:nucleotide binding"/>
    <property type="evidence" value="ECO:0007669"/>
    <property type="project" value="UniProtKB-KW"/>
</dbReference>
<organism evidence="8 9">
    <name type="scientific">Candidatus Nealsonbacteria bacterium CG_4_10_14_0_2_um_filter_39_15</name>
    <dbReference type="NCBI Taxonomy" id="1974681"/>
    <lineage>
        <taxon>Bacteria</taxon>
        <taxon>Candidatus Nealsoniibacteriota</taxon>
    </lineage>
</organism>
<dbReference type="InterPro" id="IPR020084">
    <property type="entry name" value="NUDIX_hydrolase_CS"/>
</dbReference>
<evidence type="ECO:0000256" key="1">
    <source>
        <dbReference type="ARBA" id="ARBA00005582"/>
    </source>
</evidence>
<accession>A0A2M7UV54</accession>
<dbReference type="PANTHER" id="PTHR21340">
    <property type="entry name" value="DIADENOSINE 5,5-P1,P4-TETRAPHOSPHATE PYROPHOSPHOHYDROLASE MUTT"/>
    <property type="match status" value="1"/>
</dbReference>
<dbReference type="PRINTS" id="PR00502">
    <property type="entry name" value="NUDIXFAMILY"/>
</dbReference>
<dbReference type="InterPro" id="IPR003565">
    <property type="entry name" value="Tetra_PHTase"/>
</dbReference>
<dbReference type="Proteomes" id="UP000230081">
    <property type="component" value="Unassembled WGS sequence"/>
</dbReference>
<proteinExistence type="inferred from homology"/>
<dbReference type="CDD" id="cd03428">
    <property type="entry name" value="NUDIX_Ap4A_Nudt2"/>
    <property type="match status" value="1"/>
</dbReference>
<dbReference type="InterPro" id="IPR020476">
    <property type="entry name" value="Nudix_hydrolase"/>
</dbReference>
<reference evidence="9" key="1">
    <citation type="submission" date="2017-09" db="EMBL/GenBank/DDBJ databases">
        <title>Depth-based differentiation of microbial function through sediment-hosted aquifers and enrichment of novel symbionts in the deep terrestrial subsurface.</title>
        <authorList>
            <person name="Probst A.J."/>
            <person name="Ladd B."/>
            <person name="Jarett J.K."/>
            <person name="Geller-Mcgrath D.E."/>
            <person name="Sieber C.M.K."/>
            <person name="Emerson J.B."/>
            <person name="Anantharaman K."/>
            <person name="Thomas B.C."/>
            <person name="Malmstrom R."/>
            <person name="Stieglmeier M."/>
            <person name="Klingl A."/>
            <person name="Woyke T."/>
            <person name="Ryan C.M."/>
            <person name="Banfield J.F."/>
        </authorList>
    </citation>
    <scope>NUCLEOTIDE SEQUENCE [LARGE SCALE GENOMIC DNA]</scope>
</reference>
<sequence length="147" mass="17487">MPLERSVGAVIFRREGNKIYYLLLHYPSITHRAKRNYWDFPKGHIEGGEKPEAAAKREIEEETGLKDIKFIEGFKETIKYFFRFKDKNILKFATFYLVETKTKDIKISYEHIGFKWLLYEEALEQLNFKNAKEILKKANDFLSKKGL</sequence>
<dbReference type="EMBL" id="PFPA01000080">
    <property type="protein sequence ID" value="PIZ87879.1"/>
    <property type="molecule type" value="Genomic_DNA"/>
</dbReference>